<evidence type="ECO:0000313" key="4">
    <source>
        <dbReference type="EMBL" id="KAK3280103.1"/>
    </source>
</evidence>
<evidence type="ECO:0000259" key="3">
    <source>
        <dbReference type="Pfam" id="PF03435"/>
    </source>
</evidence>
<dbReference type="Proteomes" id="UP001190700">
    <property type="component" value="Unassembled WGS sequence"/>
</dbReference>
<organism evidence="4 5">
    <name type="scientific">Cymbomonas tetramitiformis</name>
    <dbReference type="NCBI Taxonomy" id="36881"/>
    <lineage>
        <taxon>Eukaryota</taxon>
        <taxon>Viridiplantae</taxon>
        <taxon>Chlorophyta</taxon>
        <taxon>Pyramimonadophyceae</taxon>
        <taxon>Pyramimonadales</taxon>
        <taxon>Pyramimonadaceae</taxon>
        <taxon>Cymbomonas</taxon>
    </lineage>
</organism>
<dbReference type="InterPro" id="IPR005097">
    <property type="entry name" value="Sacchrp_dh_NADP-bd"/>
</dbReference>
<dbReference type="GO" id="GO:0005886">
    <property type="term" value="C:plasma membrane"/>
    <property type="evidence" value="ECO:0007669"/>
    <property type="project" value="TreeGrafter"/>
</dbReference>
<keyword evidence="5" id="KW-1185">Reference proteome</keyword>
<feature type="region of interest" description="Disordered" evidence="2">
    <location>
        <begin position="385"/>
        <end position="413"/>
    </location>
</feature>
<sequence length="488" mass="53546">MDPHALTPNVPGPYHSEYRGVFCRDEVSKFNDEMLFNPEKVRAAVRDSIFHGDQKLMDKHAHWMLTDDVLEEFFEDYLNPDGEHLEMMPKGARKYNIIVYGVSGYTGELTLEYITRTIPAGSIKFALAGRSAEKVKATKEKILDQHPYGYDPDIIQASLSNGHDLRRICLLADCVINVAGPFMKTGGQMLVEACLEFGTDYVDVNGEIPYTYDLLKYHDAALRSGTIIVPNAAFAGGAADVAAGFACNALREKYGVPTRTLRGYISASGVSAPSGGTLATRATMAAAMRDVGSLMSNPFALGGKIGATNDKPRTEDLDKELQLIHKDGDINAWCGPFMYAFFETRVVRRSSVLQQQMIGHSYGPELNFQEFAVFPDEETAHMAQKASTSSAGQEEELKKAGKLYKPGEGPDAKDREGAWTEIMFLAKSSGDESIKVKLTAGDAYEETGHMAVEVALCLVLHRSELACKVSETGNPSGFFISRTDLWRA</sequence>
<protein>
    <recommendedName>
        <fullName evidence="3">Saccharopine dehydrogenase NADP binding domain-containing protein</fullName>
    </recommendedName>
</protein>
<gene>
    <name evidence="4" type="ORF">CYMTET_12044</name>
</gene>
<dbReference type="PANTHER" id="PTHR12286">
    <property type="entry name" value="SACCHAROPINE DEHYDROGENASE-LIKE OXIDOREDUCTASE"/>
    <property type="match status" value="1"/>
</dbReference>
<reference evidence="4 5" key="1">
    <citation type="journal article" date="2015" name="Genome Biol. Evol.">
        <title>Comparative Genomics of a Bacterivorous Green Alga Reveals Evolutionary Causalities and Consequences of Phago-Mixotrophic Mode of Nutrition.</title>
        <authorList>
            <person name="Burns J.A."/>
            <person name="Paasch A."/>
            <person name="Narechania A."/>
            <person name="Kim E."/>
        </authorList>
    </citation>
    <scope>NUCLEOTIDE SEQUENCE [LARGE SCALE GENOMIC DNA]</scope>
    <source>
        <strain evidence="4 5">PLY_AMNH</strain>
    </source>
</reference>
<comment type="similarity">
    <text evidence="1">Belongs to the saccharopine dehydrogenase family.</text>
</comment>
<proteinExistence type="inferred from homology"/>
<evidence type="ECO:0000313" key="5">
    <source>
        <dbReference type="Proteomes" id="UP001190700"/>
    </source>
</evidence>
<dbReference type="InterPro" id="IPR051276">
    <property type="entry name" value="Saccharopine_DH-like_oxidrdct"/>
</dbReference>
<feature type="domain" description="Saccharopine dehydrogenase NADP binding" evidence="3">
    <location>
        <begin position="97"/>
        <end position="229"/>
    </location>
</feature>
<evidence type="ECO:0000256" key="1">
    <source>
        <dbReference type="ARBA" id="ARBA00038048"/>
    </source>
</evidence>
<name>A0AAE0GLG1_9CHLO</name>
<dbReference type="Gene3D" id="3.40.50.720">
    <property type="entry name" value="NAD(P)-binding Rossmann-like Domain"/>
    <property type="match status" value="1"/>
</dbReference>
<dbReference type="SUPFAM" id="SSF51735">
    <property type="entry name" value="NAD(P)-binding Rossmann-fold domains"/>
    <property type="match status" value="1"/>
</dbReference>
<dbReference type="GO" id="GO:0009247">
    <property type="term" value="P:glycolipid biosynthetic process"/>
    <property type="evidence" value="ECO:0007669"/>
    <property type="project" value="TreeGrafter"/>
</dbReference>
<dbReference type="InterPro" id="IPR036291">
    <property type="entry name" value="NAD(P)-bd_dom_sf"/>
</dbReference>
<dbReference type="PANTHER" id="PTHR12286:SF5">
    <property type="entry name" value="SACCHAROPINE DEHYDROGENASE-LIKE OXIDOREDUCTASE"/>
    <property type="match status" value="1"/>
</dbReference>
<dbReference type="AlphaFoldDB" id="A0AAE0GLG1"/>
<dbReference type="EMBL" id="LGRX02004535">
    <property type="protein sequence ID" value="KAK3280103.1"/>
    <property type="molecule type" value="Genomic_DNA"/>
</dbReference>
<dbReference type="Pfam" id="PF03435">
    <property type="entry name" value="Sacchrp_dh_NADP"/>
    <property type="match status" value="1"/>
</dbReference>
<evidence type="ECO:0000256" key="2">
    <source>
        <dbReference type="SAM" id="MobiDB-lite"/>
    </source>
</evidence>
<comment type="caution">
    <text evidence="4">The sequence shown here is derived from an EMBL/GenBank/DDBJ whole genome shotgun (WGS) entry which is preliminary data.</text>
</comment>
<accession>A0AAE0GLG1</accession>